<evidence type="ECO:0000256" key="5">
    <source>
        <dbReference type="PROSITE-ProRule" id="PRU00104"/>
    </source>
</evidence>
<dbReference type="Proteomes" id="UP000803884">
    <property type="component" value="Unassembled WGS sequence"/>
</dbReference>
<dbReference type="EC" id="2.3.2.26" evidence="2"/>
<dbReference type="GO" id="GO:0000209">
    <property type="term" value="P:protein polyubiquitination"/>
    <property type="evidence" value="ECO:0007669"/>
    <property type="project" value="InterPro"/>
</dbReference>
<dbReference type="InterPro" id="IPR032353">
    <property type="entry name" value="AZUL"/>
</dbReference>
<proteinExistence type="predicted"/>
<evidence type="ECO:0000256" key="4">
    <source>
        <dbReference type="ARBA" id="ARBA00022786"/>
    </source>
</evidence>
<dbReference type="Pfam" id="PF00632">
    <property type="entry name" value="HECT"/>
    <property type="match status" value="1"/>
</dbReference>
<dbReference type="SUPFAM" id="SSF56204">
    <property type="entry name" value="Hect, E3 ligase catalytic domain"/>
    <property type="match status" value="1"/>
</dbReference>
<gene>
    <name evidence="8" type="ORF">WHR41_05344</name>
</gene>
<organism evidence="8 9">
    <name type="scientific">Cladosporium halotolerans</name>
    <dbReference type="NCBI Taxonomy" id="1052096"/>
    <lineage>
        <taxon>Eukaryota</taxon>
        <taxon>Fungi</taxon>
        <taxon>Dikarya</taxon>
        <taxon>Ascomycota</taxon>
        <taxon>Pezizomycotina</taxon>
        <taxon>Dothideomycetes</taxon>
        <taxon>Dothideomycetidae</taxon>
        <taxon>Cladosporiales</taxon>
        <taxon>Cladosporiaceae</taxon>
        <taxon>Cladosporium</taxon>
    </lineage>
</organism>
<evidence type="ECO:0000313" key="8">
    <source>
        <dbReference type="EMBL" id="KAL1586579.1"/>
    </source>
</evidence>
<keyword evidence="9" id="KW-1185">Reference proteome</keyword>
<evidence type="ECO:0000259" key="7">
    <source>
        <dbReference type="PROSITE" id="PS50237"/>
    </source>
</evidence>
<reference evidence="8 9" key="1">
    <citation type="journal article" date="2020" name="Microbiol. Resour. Announc.">
        <title>Draft Genome Sequence of a Cladosporium Species Isolated from the Mesophotic Ascidian Didemnum maculosum.</title>
        <authorList>
            <person name="Gioti A."/>
            <person name="Siaperas R."/>
            <person name="Nikolaivits E."/>
            <person name="Le Goff G."/>
            <person name="Ouazzani J."/>
            <person name="Kotoulas G."/>
            <person name="Topakas E."/>
        </authorList>
    </citation>
    <scope>NUCLEOTIDE SEQUENCE [LARGE SCALE GENOMIC DNA]</scope>
    <source>
        <strain evidence="8 9">TM138-S3</strain>
    </source>
</reference>
<feature type="region of interest" description="Disordered" evidence="6">
    <location>
        <begin position="681"/>
        <end position="729"/>
    </location>
</feature>
<dbReference type="InterPro" id="IPR000569">
    <property type="entry name" value="HECT_dom"/>
</dbReference>
<dbReference type="InterPro" id="IPR042556">
    <property type="entry name" value="AZUL_sf"/>
</dbReference>
<feature type="compositionally biased region" description="Polar residues" evidence="6">
    <location>
        <begin position="1"/>
        <end position="10"/>
    </location>
</feature>
<name>A0AB34KTP9_9PEZI</name>
<evidence type="ECO:0000256" key="1">
    <source>
        <dbReference type="ARBA" id="ARBA00000885"/>
    </source>
</evidence>
<evidence type="ECO:0000256" key="3">
    <source>
        <dbReference type="ARBA" id="ARBA00022679"/>
    </source>
</evidence>
<dbReference type="Gene3D" id="6.10.130.10">
    <property type="entry name" value="Ubiquitin-protein ligase E3A, N-terminal zinc-binding domain (AZUL)"/>
    <property type="match status" value="1"/>
</dbReference>
<feature type="compositionally biased region" description="Basic and acidic residues" evidence="6">
    <location>
        <begin position="129"/>
        <end position="140"/>
    </location>
</feature>
<protein>
    <recommendedName>
        <fullName evidence="2">HECT-type E3 ubiquitin transferase</fullName>
        <ecNumber evidence="2">2.3.2.26</ecNumber>
    </recommendedName>
</protein>
<keyword evidence="3" id="KW-0808">Transferase</keyword>
<dbReference type="Pfam" id="PF16558">
    <property type="entry name" value="AZUL"/>
    <property type="match status" value="1"/>
</dbReference>
<dbReference type="EMBL" id="JAAQHG020000014">
    <property type="protein sequence ID" value="KAL1586579.1"/>
    <property type="molecule type" value="Genomic_DNA"/>
</dbReference>
<feature type="region of interest" description="Disordered" evidence="6">
    <location>
        <begin position="1"/>
        <end position="23"/>
    </location>
</feature>
<dbReference type="InterPro" id="IPR035983">
    <property type="entry name" value="Hect_E3_ubiquitin_ligase"/>
</dbReference>
<evidence type="ECO:0000256" key="6">
    <source>
        <dbReference type="SAM" id="MobiDB-lite"/>
    </source>
</evidence>
<dbReference type="Gene3D" id="3.30.2410.10">
    <property type="entry name" value="Hect, E3 ligase catalytic domain"/>
    <property type="match status" value="1"/>
</dbReference>
<feature type="domain" description="HECT" evidence="7">
    <location>
        <begin position="512"/>
        <end position="901"/>
    </location>
</feature>
<feature type="region of interest" description="Disordered" evidence="6">
    <location>
        <begin position="123"/>
        <end position="146"/>
    </location>
</feature>
<keyword evidence="4 5" id="KW-0833">Ubl conjugation pathway</keyword>
<feature type="active site" description="Glycyl thioester intermediate" evidence="5">
    <location>
        <position position="868"/>
    </location>
</feature>
<accession>A0AB34KTP9</accession>
<dbReference type="Gene3D" id="3.90.1750.10">
    <property type="entry name" value="Hect, E3 ligase catalytic domains"/>
    <property type="match status" value="1"/>
</dbReference>
<dbReference type="AlphaFoldDB" id="A0AB34KTP9"/>
<feature type="compositionally biased region" description="Pro residues" evidence="6">
    <location>
        <begin position="713"/>
        <end position="724"/>
    </location>
</feature>
<dbReference type="GO" id="GO:0061630">
    <property type="term" value="F:ubiquitin protein ligase activity"/>
    <property type="evidence" value="ECO:0007669"/>
    <property type="project" value="UniProtKB-EC"/>
</dbReference>
<evidence type="ECO:0000313" key="9">
    <source>
        <dbReference type="Proteomes" id="UP000803884"/>
    </source>
</evidence>
<evidence type="ECO:0000256" key="2">
    <source>
        <dbReference type="ARBA" id="ARBA00012485"/>
    </source>
</evidence>
<dbReference type="SMART" id="SM00119">
    <property type="entry name" value="HECTc"/>
    <property type="match status" value="1"/>
</dbReference>
<dbReference type="InterPro" id="IPR044611">
    <property type="entry name" value="E3A/B/C-like"/>
</dbReference>
<sequence length="901" mass="101292">MENSVTQAAESTVDAAGSSSGASSVYADDMSIDWDAIIKEYDDEFDQEVGHIRRLMPRLVGQLVLGCGDSKCKKSQCATGARNATRAPTRNYSPRSARIVAFALLSRPDPDAYLCEYYEARMQSDSTESGERPEPEEGPKDPTSLTQLMADTDCFKRLARGEHVESLTRQSVDPISLRVAAITRKLQKYHERPFLDDQTVNPRFARNQEVADVLAAALSLFYDMLPDNDHPSDWQTLAYYVNHGRATPSQGHEAGPGLADVDALLRAFDSDQNVRLCSEICKVVALRTQVEDVMVKPRRHSLGTGGLLTYVANHVDKIARARTADKLSKRTDETTPWVPWPYPLWFKKAFIRDWDGSPIVKRGSIACGALELLEMQQWIWNRWHPTRTSDANLLPYVFKKMNLTEAMRSWATQNPPLTTMSRHLLSFPFLFTASQILLYFRMQNHLRMREANKQAHVHEDIFDRHVATSDAASVEWDARSTEVQHLRDFYLLVTIRRERIIQDAFDQLWQRRKCELVKPLRVRLGEMEGHEVGQDLGGVQIEFFNLICTAIFAEDNGMFSTDAITGLSTIRPGSLQPLYMFELFGLILALALHNGIPIPVNFPLVFYKQLLNQPYGSLDDLEEAWPTVTRSLRAINEGAHEGLDCEFPLEANGLRISVDEHTIADLQSQLALQQHTDKPQPFTLQTTETTPLANPTSNPPPSPLSWPGWTVLPPSPSTPPPTPLTPQNTPAYTRDYALWLTTLSVLPQLLALTRGLHTLLPPSTLALHTPSTLRSTLQGTPHLSLPALRSATHYEHYAPSDPYIASFWRILARWDEKDQRALLKFVTAAERIPITGAGALTFKIAGAERLWGAREEDENELLPTSSTCFGTLYLPRYRDEETLERRLRVAVEFGGVGFGVA</sequence>
<dbReference type="RefSeq" id="XP_069229684.1">
    <property type="nucleotide sequence ID" value="XM_069373949.1"/>
</dbReference>
<dbReference type="PANTHER" id="PTHR45700">
    <property type="entry name" value="UBIQUITIN-PROTEIN LIGASE E3C"/>
    <property type="match status" value="1"/>
</dbReference>
<comment type="caution">
    <text evidence="8">The sequence shown here is derived from an EMBL/GenBank/DDBJ whole genome shotgun (WGS) entry which is preliminary data.</text>
</comment>
<comment type="catalytic activity">
    <reaction evidence="1">
        <text>S-ubiquitinyl-[E2 ubiquitin-conjugating enzyme]-L-cysteine + [acceptor protein]-L-lysine = [E2 ubiquitin-conjugating enzyme]-L-cysteine + N(6)-ubiquitinyl-[acceptor protein]-L-lysine.</text>
        <dbReference type="EC" id="2.3.2.26"/>
    </reaction>
</comment>
<dbReference type="PROSITE" id="PS50237">
    <property type="entry name" value="HECT"/>
    <property type="match status" value="1"/>
</dbReference>
<dbReference type="GeneID" id="96006787"/>